<comment type="subunit">
    <text evidence="4">Monomer.</text>
</comment>
<feature type="binding site" evidence="19">
    <location>
        <begin position="606"/>
        <end position="607"/>
    </location>
    <ligand>
        <name>FAD</name>
        <dbReference type="ChEBI" id="CHEBI:57692"/>
    </ligand>
</feature>
<dbReference type="InterPro" id="IPR000172">
    <property type="entry name" value="GMC_OxRdtase_N"/>
</dbReference>
<dbReference type="GO" id="GO:0005576">
    <property type="term" value="C:extracellular region"/>
    <property type="evidence" value="ECO:0007669"/>
    <property type="project" value="UniProtKB-SubCell"/>
</dbReference>
<dbReference type="SUPFAM" id="SSF54373">
    <property type="entry name" value="FAD-linked reductases, C-terminal domain"/>
    <property type="match status" value="1"/>
</dbReference>
<evidence type="ECO:0000256" key="20">
    <source>
        <dbReference type="RuleBase" id="RU003968"/>
    </source>
</evidence>
<evidence type="ECO:0000259" key="21">
    <source>
        <dbReference type="PROSITE" id="PS00623"/>
    </source>
</evidence>
<evidence type="ECO:0000256" key="13">
    <source>
        <dbReference type="ARBA" id="ARBA00033986"/>
    </source>
</evidence>
<evidence type="ECO:0000256" key="5">
    <source>
        <dbReference type="ARBA" id="ARBA00013177"/>
    </source>
</evidence>
<feature type="domain" description="Glucose-methanol-choline oxidoreductase N-terminal" evidence="22">
    <location>
        <begin position="284"/>
        <end position="298"/>
    </location>
</feature>
<proteinExistence type="inferred from homology"/>
<evidence type="ECO:0000313" key="23">
    <source>
        <dbReference type="EMBL" id="KAG5169831.1"/>
    </source>
</evidence>
<protein>
    <recommendedName>
        <fullName evidence="5">pyranose dehydrogenase (acceptor)</fullName>
        <ecNumber evidence="5">1.1.99.29</ecNumber>
    </recommendedName>
</protein>
<gene>
    <name evidence="23" type="ORF">JR316_004212</name>
</gene>
<comment type="similarity">
    <text evidence="3 20">Belongs to the GMC oxidoreductase family.</text>
</comment>
<dbReference type="OrthoDB" id="269227at2759"/>
<dbReference type="AlphaFoldDB" id="A0A8H7Y1J1"/>
<feature type="binding site" evidence="19">
    <location>
        <position position="243"/>
    </location>
    <ligand>
        <name>FAD</name>
        <dbReference type="ChEBI" id="CHEBI:57692"/>
    </ligand>
</feature>
<dbReference type="PROSITE" id="PS00623">
    <property type="entry name" value="GMC_OXRED_1"/>
    <property type="match status" value="1"/>
</dbReference>
<comment type="caution">
    <text evidence="23">The sequence shown here is derived from an EMBL/GenBank/DDBJ whole genome shotgun (WGS) entry which is preliminary data.</text>
</comment>
<comment type="cofactor">
    <cofactor evidence="1 19">
        <name>FAD</name>
        <dbReference type="ChEBI" id="CHEBI:57692"/>
    </cofactor>
</comment>
<evidence type="ECO:0000256" key="4">
    <source>
        <dbReference type="ARBA" id="ARBA00011245"/>
    </source>
</evidence>
<keyword evidence="9 19" id="KW-0274">FAD</keyword>
<evidence type="ECO:0000256" key="11">
    <source>
        <dbReference type="ARBA" id="ARBA00023180"/>
    </source>
</evidence>
<evidence type="ECO:0000256" key="1">
    <source>
        <dbReference type="ARBA" id="ARBA00001974"/>
    </source>
</evidence>
<keyword evidence="8" id="KW-0732">Signal</keyword>
<dbReference type="Pfam" id="PF00732">
    <property type="entry name" value="GMC_oxred_N"/>
    <property type="match status" value="1"/>
</dbReference>
<dbReference type="InterPro" id="IPR012132">
    <property type="entry name" value="GMC_OxRdtase"/>
</dbReference>
<evidence type="ECO:0000256" key="6">
    <source>
        <dbReference type="ARBA" id="ARBA00022525"/>
    </source>
</evidence>
<feature type="active site" description="Proton donor" evidence="18">
    <location>
        <position position="562"/>
    </location>
</feature>
<evidence type="ECO:0000256" key="7">
    <source>
        <dbReference type="ARBA" id="ARBA00022630"/>
    </source>
</evidence>
<accession>A0A8H7Y1J1</accession>
<dbReference type="Gene3D" id="3.30.560.10">
    <property type="entry name" value="Glucose Oxidase, domain 3"/>
    <property type="match status" value="1"/>
</dbReference>
<evidence type="ECO:0000256" key="17">
    <source>
        <dbReference type="ARBA" id="ARBA00034059"/>
    </source>
</evidence>
<dbReference type="GO" id="GO:0033718">
    <property type="term" value="F:pyranose dehydrogenase (acceptor) activity"/>
    <property type="evidence" value="ECO:0007669"/>
    <property type="project" value="UniProtKB-EC"/>
</dbReference>
<evidence type="ECO:0000256" key="2">
    <source>
        <dbReference type="ARBA" id="ARBA00004613"/>
    </source>
</evidence>
<evidence type="ECO:0000256" key="15">
    <source>
        <dbReference type="ARBA" id="ARBA00034029"/>
    </source>
</evidence>
<dbReference type="PANTHER" id="PTHR11552">
    <property type="entry name" value="GLUCOSE-METHANOL-CHOLINE GMC OXIDOREDUCTASE"/>
    <property type="match status" value="1"/>
</dbReference>
<comment type="catalytic activity">
    <reaction evidence="13">
        <text>pyranose + acceptor = pyranos-2-ulose + reduced acceptor.</text>
        <dbReference type="EC" id="1.1.99.29"/>
    </reaction>
</comment>
<organism evidence="23">
    <name type="scientific">Psilocybe cubensis</name>
    <name type="common">Psychedelic mushroom</name>
    <name type="synonym">Stropharia cubensis</name>
    <dbReference type="NCBI Taxonomy" id="181762"/>
    <lineage>
        <taxon>Eukaryota</taxon>
        <taxon>Fungi</taxon>
        <taxon>Dikarya</taxon>
        <taxon>Basidiomycota</taxon>
        <taxon>Agaricomycotina</taxon>
        <taxon>Agaricomycetes</taxon>
        <taxon>Agaricomycetidae</taxon>
        <taxon>Agaricales</taxon>
        <taxon>Agaricineae</taxon>
        <taxon>Strophariaceae</taxon>
        <taxon>Psilocybe</taxon>
    </lineage>
</organism>
<name>A0A8H7Y1J1_PSICU</name>
<evidence type="ECO:0000256" key="9">
    <source>
        <dbReference type="ARBA" id="ARBA00022827"/>
    </source>
</evidence>
<evidence type="ECO:0000256" key="19">
    <source>
        <dbReference type="PIRSR" id="PIRSR000137-2"/>
    </source>
</evidence>
<evidence type="ECO:0000256" key="18">
    <source>
        <dbReference type="PIRSR" id="PIRSR000137-1"/>
    </source>
</evidence>
<dbReference type="EMBL" id="JAFIQS010000004">
    <property type="protein sequence ID" value="KAG5169831.1"/>
    <property type="molecule type" value="Genomic_DNA"/>
</dbReference>
<dbReference type="InterPro" id="IPR007867">
    <property type="entry name" value="GMC_OxRtase_C"/>
</dbReference>
<keyword evidence="10" id="KW-0560">Oxidoreductase</keyword>
<comment type="catalytic activity">
    <reaction evidence="15">
        <text>pyranose + acceptor = pyranos-3-ulose + reduced acceptor.</text>
        <dbReference type="EC" id="1.1.99.29"/>
    </reaction>
</comment>
<feature type="domain" description="Glucose-methanol-choline oxidoreductase N-terminal" evidence="21">
    <location>
        <begin position="92"/>
        <end position="115"/>
    </location>
</feature>
<keyword evidence="7 20" id="KW-0285">Flavoprotein</keyword>
<evidence type="ECO:0000259" key="22">
    <source>
        <dbReference type="PROSITE" id="PS00624"/>
    </source>
</evidence>
<dbReference type="Gene3D" id="3.50.50.60">
    <property type="entry name" value="FAD/NAD(P)-binding domain"/>
    <property type="match status" value="1"/>
</dbReference>
<dbReference type="EC" id="1.1.99.29" evidence="5"/>
<comment type="function">
    <text evidence="12">Catalyzes the single-oxidation or sequential double oxidation reaction of carbohydrates primarily at carbon-2 and/or carbon-3 with the concomitant reduction of the flavin. The enzyme exhibits a broad sugar substrate specificity, oxidizing different aldopyranoses to the corresponding C-1, C-2, C-3 or C-1,2, C-2,3 and C-3,4 (di)dehydro sugars with substrate-specific regioselectivity. Accepts only a narrow range of electron acceptors such as substituted benzoquinones and complexed metal ions and reacts extremely slowly with O(2) as acceptor. May play a role in the natural recycling of plant matter by oxidizing all major monosaccharides in lignocellulose and by reducing quinone compounds or reactive radical species generated during lignin depolymerization.</text>
</comment>
<reference evidence="23" key="1">
    <citation type="submission" date="2021-02" db="EMBL/GenBank/DDBJ databases">
        <title>Psilocybe cubensis genome.</title>
        <authorList>
            <person name="Mckernan K.J."/>
            <person name="Crawford S."/>
            <person name="Trippe A."/>
            <person name="Kane L.T."/>
            <person name="Mclaughlin S."/>
        </authorList>
    </citation>
    <scope>NUCLEOTIDE SEQUENCE [LARGE SCALE GENOMIC DNA]</scope>
    <source>
        <strain evidence="23">MGC-MH-2018</strain>
    </source>
</reference>
<dbReference type="SUPFAM" id="SSF51905">
    <property type="entry name" value="FAD/NAD(P)-binding domain"/>
    <property type="match status" value="1"/>
</dbReference>
<evidence type="ECO:0000256" key="14">
    <source>
        <dbReference type="ARBA" id="ARBA00034010"/>
    </source>
</evidence>
<keyword evidence="11" id="KW-0325">Glycoprotein</keyword>
<evidence type="ECO:0000256" key="10">
    <source>
        <dbReference type="ARBA" id="ARBA00023002"/>
    </source>
</evidence>
<dbReference type="PIRSF" id="PIRSF000137">
    <property type="entry name" value="Alcohol_oxidase"/>
    <property type="match status" value="1"/>
</dbReference>
<comment type="subcellular location">
    <subcellularLocation>
        <location evidence="2">Secreted</location>
    </subcellularLocation>
</comment>
<evidence type="ECO:0000256" key="3">
    <source>
        <dbReference type="ARBA" id="ARBA00010790"/>
    </source>
</evidence>
<dbReference type="InterPro" id="IPR036188">
    <property type="entry name" value="FAD/NAD-bd_sf"/>
</dbReference>
<comment type="catalytic activity">
    <reaction evidence="16">
        <text>a pyranoside + acceptor = a pyranosid-3-ulose + reduced acceptor.</text>
        <dbReference type="EC" id="1.1.99.29"/>
    </reaction>
</comment>
<keyword evidence="6" id="KW-0964">Secreted</keyword>
<comment type="catalytic activity">
    <reaction evidence="14">
        <text>pyranose + acceptor = pyranos-2,3-diulose + reduced acceptor.</text>
        <dbReference type="EC" id="1.1.99.29"/>
    </reaction>
</comment>
<evidence type="ECO:0000256" key="12">
    <source>
        <dbReference type="ARBA" id="ARBA00024699"/>
    </source>
</evidence>
<dbReference type="PROSITE" id="PS00624">
    <property type="entry name" value="GMC_OXRED_2"/>
    <property type="match status" value="1"/>
</dbReference>
<feature type="active site" description="Proton acceptor" evidence="18">
    <location>
        <position position="605"/>
    </location>
</feature>
<comment type="catalytic activity">
    <reaction evidence="17">
        <text>a pyranoside + acceptor = a pyranosid-3,4-diulose + reduced acceptor.</text>
        <dbReference type="EC" id="1.1.99.29"/>
    </reaction>
</comment>
<sequence length="625" mass="68804">MPFVTAEAAVLKSYDYIVIGGGTAGLTAAVRLSENPSESVLVLEAGSANLGDPKIDIPGQFGCTLGDPKYDWRFSTVKQRHVNDREIMWSRGKGLGGSSTINFYAWTRPPAKDVDAIERLGNPGWNWDDFVKYSKKSETFRSPLPEVTDKYPHSVDLRNRGSSGPVQVTIAPHFHTLDRVFQQTMRNIGLNSQHDPYGGDINGSWMATANLDPDTWTRCSSVSAYLLPNINRGNLFVLTQALVSRVLFQPARTGQDRTISGVEFLCGGRIYRIKADREVVLCAGAVKSPQILELSGVGNPAVLANLGVKMQVALPGVGENLQEHLMNTLGPYELDPRTSHETLDLLKDPKYAANARALYSRGMGIYRNSLSSFVYFPLQKVNPRASAAVVKRAEREIDLQVRQGTLAPGQLEQLSLQVAALRDDTIPDCEIILWPGSTPGAPTTPGKRYISFGSYLNHPISRGSIHAISTDPTKSPMIDPHHLESDVDLEILVQNFKFSRRIMEVEPLKSNVIREILPGPACQTDSQIRGKVDEYSWNGFQIMINIYWNAEYLKNNVSNGGHAVGTCSMLPRSKNGVVNPRLKVYGITNLRVADLSVIPIHIATHPQTIAYVIGEKVADFLKDGT</sequence>
<evidence type="ECO:0000256" key="8">
    <source>
        <dbReference type="ARBA" id="ARBA00022729"/>
    </source>
</evidence>
<dbReference type="Pfam" id="PF05199">
    <property type="entry name" value="GMC_oxred_C"/>
    <property type="match status" value="1"/>
</dbReference>
<dbReference type="PANTHER" id="PTHR11552:SF201">
    <property type="entry name" value="GLUCOSE-METHANOL-CHOLINE OXIDOREDUCTASE N-TERMINAL DOMAIN-CONTAINING PROTEIN"/>
    <property type="match status" value="1"/>
</dbReference>
<dbReference type="GO" id="GO:0050660">
    <property type="term" value="F:flavin adenine dinucleotide binding"/>
    <property type="evidence" value="ECO:0007669"/>
    <property type="project" value="InterPro"/>
</dbReference>
<evidence type="ECO:0000256" key="16">
    <source>
        <dbReference type="ARBA" id="ARBA00034050"/>
    </source>
</evidence>